<dbReference type="InterPro" id="IPR016039">
    <property type="entry name" value="Thiolase-like"/>
</dbReference>
<dbReference type="Gene3D" id="3.40.47.10">
    <property type="match status" value="1"/>
</dbReference>
<name>A0ABT1IEC9_9PSEU</name>
<dbReference type="InterPro" id="IPR036736">
    <property type="entry name" value="ACP-like_sf"/>
</dbReference>
<dbReference type="Gene3D" id="3.40.50.720">
    <property type="entry name" value="NAD(P)-binding Rossmann-like Domain"/>
    <property type="match status" value="1"/>
</dbReference>
<dbReference type="SMART" id="SM00825">
    <property type="entry name" value="PKS_KS"/>
    <property type="match status" value="1"/>
</dbReference>
<dbReference type="InterPro" id="IPR036291">
    <property type="entry name" value="NAD(P)-bd_dom_sf"/>
</dbReference>
<evidence type="ECO:0000256" key="3">
    <source>
        <dbReference type="ARBA" id="ARBA00022679"/>
    </source>
</evidence>
<dbReference type="Pfam" id="PF08659">
    <property type="entry name" value="KR"/>
    <property type="match status" value="1"/>
</dbReference>
<feature type="active site" description="Proton acceptor; for dehydratase activity" evidence="4">
    <location>
        <position position="1497"/>
    </location>
</feature>
<dbReference type="InterPro" id="IPR042104">
    <property type="entry name" value="PKS_dehydratase_sf"/>
</dbReference>
<dbReference type="Pfam" id="PF00698">
    <property type="entry name" value="Acyl_transf_1"/>
    <property type="match status" value="1"/>
</dbReference>
<evidence type="ECO:0000313" key="8">
    <source>
        <dbReference type="EMBL" id="MCP2270992.1"/>
    </source>
</evidence>
<dbReference type="SMART" id="SM00826">
    <property type="entry name" value="PKS_DH"/>
    <property type="match status" value="1"/>
</dbReference>
<feature type="domain" description="PKS/mFAS DH" evidence="7">
    <location>
        <begin position="1464"/>
        <end position="1749"/>
    </location>
</feature>
<dbReference type="SUPFAM" id="SSF55048">
    <property type="entry name" value="Probable ACP-binding domain of malonyl-CoA ACP transacylase"/>
    <property type="match status" value="1"/>
</dbReference>
<dbReference type="Gene3D" id="3.40.366.10">
    <property type="entry name" value="Malonyl-Coenzyme A Acyl Carrier Protein, domain 2"/>
    <property type="match status" value="1"/>
</dbReference>
<protein>
    <submittedName>
        <fullName evidence="8">Enediyne polyketide synthase</fullName>
    </submittedName>
</protein>
<dbReference type="InterPro" id="IPR049551">
    <property type="entry name" value="PKS_DH_C"/>
</dbReference>
<dbReference type="PANTHER" id="PTHR43775">
    <property type="entry name" value="FATTY ACID SYNTHASE"/>
    <property type="match status" value="1"/>
</dbReference>
<dbReference type="PANTHER" id="PTHR43775:SF37">
    <property type="entry name" value="SI:DKEY-61P9.11"/>
    <property type="match status" value="1"/>
</dbReference>
<dbReference type="Gene3D" id="3.10.129.110">
    <property type="entry name" value="Polyketide synthase dehydratase"/>
    <property type="match status" value="1"/>
</dbReference>
<dbReference type="InterPro" id="IPR057326">
    <property type="entry name" value="KR_dom"/>
</dbReference>
<accession>A0ABT1IEC9</accession>
<dbReference type="PROSITE" id="PS50075">
    <property type="entry name" value="CARRIER"/>
    <property type="match status" value="1"/>
</dbReference>
<dbReference type="InterPro" id="IPR029069">
    <property type="entry name" value="HotDog_dom_sf"/>
</dbReference>
<dbReference type="InterPro" id="IPR014031">
    <property type="entry name" value="Ketoacyl_synth_C"/>
</dbReference>
<dbReference type="SUPFAM" id="SSF47336">
    <property type="entry name" value="ACP-like"/>
    <property type="match status" value="1"/>
</dbReference>
<proteinExistence type="predicted"/>
<dbReference type="InterPro" id="IPR020807">
    <property type="entry name" value="PKS_DH"/>
</dbReference>
<dbReference type="SUPFAM" id="SSF51735">
    <property type="entry name" value="NAD(P)-binding Rossmann-fold domains"/>
    <property type="match status" value="1"/>
</dbReference>
<dbReference type="InterPro" id="IPR050091">
    <property type="entry name" value="PKS_NRPS_Biosynth_Enz"/>
</dbReference>
<dbReference type="PROSITE" id="PS52004">
    <property type="entry name" value="KS3_2"/>
    <property type="match status" value="1"/>
</dbReference>
<keyword evidence="3" id="KW-0808">Transferase</keyword>
<dbReference type="InterPro" id="IPR049900">
    <property type="entry name" value="PKS_mFAS_DH"/>
</dbReference>
<keyword evidence="2" id="KW-0597">Phosphoprotein</keyword>
<feature type="active site" description="Proton donor; for dehydratase activity" evidence="4">
    <location>
        <position position="1668"/>
    </location>
</feature>
<dbReference type="SUPFAM" id="SSF53901">
    <property type="entry name" value="Thiolase-like"/>
    <property type="match status" value="1"/>
</dbReference>
<reference evidence="8 9" key="1">
    <citation type="submission" date="2022-06" db="EMBL/GenBank/DDBJ databases">
        <title>Genomic Encyclopedia of Archaeal and Bacterial Type Strains, Phase II (KMG-II): from individual species to whole genera.</title>
        <authorList>
            <person name="Goeker M."/>
        </authorList>
    </citation>
    <scope>NUCLEOTIDE SEQUENCE [LARGE SCALE GENOMIC DNA]</scope>
    <source>
        <strain evidence="8 9">DSM 44255</strain>
    </source>
</reference>
<dbReference type="Pfam" id="PF00109">
    <property type="entry name" value="ketoacyl-synt"/>
    <property type="match status" value="1"/>
</dbReference>
<gene>
    <name evidence="8" type="ORF">LV75_003504</name>
</gene>
<dbReference type="InterPro" id="IPR016036">
    <property type="entry name" value="Malonyl_transacylase_ACP-bd"/>
</dbReference>
<evidence type="ECO:0000259" key="7">
    <source>
        <dbReference type="PROSITE" id="PS52019"/>
    </source>
</evidence>
<dbReference type="InterPro" id="IPR016035">
    <property type="entry name" value="Acyl_Trfase/lysoPLipase"/>
</dbReference>
<evidence type="ECO:0000256" key="1">
    <source>
        <dbReference type="ARBA" id="ARBA00022450"/>
    </source>
</evidence>
<evidence type="ECO:0000256" key="4">
    <source>
        <dbReference type="PROSITE-ProRule" id="PRU01363"/>
    </source>
</evidence>
<dbReference type="SUPFAM" id="SSF52151">
    <property type="entry name" value="FabD/lysophospholipase-like"/>
    <property type="match status" value="1"/>
</dbReference>
<feature type="region of interest" description="N-terminal hotdog fold" evidence="4">
    <location>
        <begin position="1464"/>
        <end position="1588"/>
    </location>
</feature>
<feature type="domain" description="Carrier" evidence="5">
    <location>
        <begin position="950"/>
        <end position="1026"/>
    </location>
</feature>
<dbReference type="InterPro" id="IPR049552">
    <property type="entry name" value="PKS_DH_N"/>
</dbReference>
<dbReference type="InterPro" id="IPR014030">
    <property type="entry name" value="Ketoacyl_synth_N"/>
</dbReference>
<dbReference type="PROSITE" id="PS52019">
    <property type="entry name" value="PKS_MFAS_DH"/>
    <property type="match status" value="1"/>
</dbReference>
<feature type="region of interest" description="C-terminal hotdog fold" evidence="4">
    <location>
        <begin position="1602"/>
        <end position="1749"/>
    </location>
</feature>
<dbReference type="SMART" id="SM00822">
    <property type="entry name" value="PKS_KR"/>
    <property type="match status" value="1"/>
</dbReference>
<sequence>MEEVECSGGRAARDSRIAVVGIGVRYPDAVSPAQLWENVLAGRRAFRRLPDERMNHADYFSPDPAAPDRFYAATAAVLRDFEFDRVRYQVAGSTYRSTDLTHWLALDTAARALADAGFPDGEGLPRESTGVVIGNSLTGEFSRANVLRLRWPYVRRTVAAALADRGWAAQDTAALLRELEGRYKAPFPPIDEDSLAGGLSNTIAGRICNHFDLRGGGYTVDGACSSSLLSVATAAKALVDGDLDVAVAGGVDLSIDPFEVIGFAKTGALATGEMKVYDRGSNGFWPGEGCGVLVLMREADALARGSRIYATVTGWGISSDGRGGITRPEAGGHRLALRRAYERAGYGVESVSYFEGHGTGTALGDATEIDALSSARLAADPAARPAALGTVKGNFGHTKAAAGVAGLIKAVLAVHHQVIPPGTGHHDPHPRLLGDSAALYVPSAAELWPADQPVRAGVSAMGFGGINTHVAVEQAPGRQRRAAVGRRTVALVTGRQDAELLLFDGDDLAGLRAGLERAAAVAPRLAQAEVADLAAELALEASGRPVRAAVVATGPADADRKLRALLAALDEGRESVFEPREGVFLGVVRAAPRIAFLFPGQGSGHGGVGAIRRRFTVAQDVFGAVPVPLGGDQVATEVAQPRIVAGSLAGVRVLRALGVEAAVAVGHSLGEVTALGWAGALDGAALLRLAATRGRIMARASRGGGAMAGLAADPELTRRLVGGEDVVLAGFNGPKQTVVAGLADAVERVCAAAAAEGVGATRINVSHAFHSPLVRPAAEAMERELAGLSTRPLTRDVVSSVSAEVLDVDTDVRALLCEQVLRPVRFHEAAEVAVTGADLAVEVGPGRVLAGLVEQIAPGLPVLSVDTDSASLVPLLSAVGAAYAAGSPVDTTVLFAGRALRPLPLDGGFTFLASPCEAAPDLGDLGDLGASEQVVGQQVVGQQAVAVAGDSTLELLRRLAAERVELPLDTVRAETHPLDDLHLSSITVGQIVNEVTRALGRPPLVATPNFATVSLGELAGLIDELAETAHEQEQAGEAPGVAPWVRPFTVTHVPSPRPAVTVPEGATRWAVFAPAGHPLAEPLRCALAETGVGDGVLLCLPASGERHAELILAAGQAAITAGSRLVVVQHRFGAAGLARTLHLEAPAVPVTVVELADPEPTTPAGVREAVTRVVEETALSTGYAEVRYAADGTRTVPVLDPLPPAADGPDAVALTAEDVLLVTGGGKGITAECALAMAADSGARLALLGRADPATDAELAANLARMAQAGIEVRYERADVTDAALVTAAVGRLVAALGPVTAVLHGAGGNEPAALASLTDEAFTRALAPKVDGLRAVLAALDQDRVRLLVTFGSIIGRAGLRGEAHYATANDWLTELTVEFGRSHPRARVLALEWSVWSGAGMGERLGVVEALLREGITPISVDNGIEVLRRVLADPAAGPVLVISGRVAGLPTLRLPRPELPLRRFAERVLAHYPGIELVTEADLSSGSDPYLDDHLLDGDLLLPAVVGMEAMAQVAGVLTGHEGAPLLSEVVFARPVVVRPGSSTTIRIAALLTGPGTVEVVIRSADTGFGADHFRATLRFPRTDPVEPPGHGDRKARLLPPVAVDPITELYGGLLFQGKRFQRLQAYRLAGARRAVAEIAAGGQPSWFAPFLPQTQVLADPGTRDTAMHAIQACVPDATLLPQRVDRLYLAERAAQDVDYVVLDAVERAQDGDSYTYDLDVRTPTGELVERWEGLTLRAVRHRDGSGPWVPFLLGSVLERALERVLGGTRAVVVDPDTDAPAGTSGTDARRARTQLAVSRALGEPVTVRHRPDGKPELVDLAGMAAAAAPTVSAAHGAGLAVAVVGAGRLACDVEPVRERDPRVWAELLGAAQLPVRDLLAAEAGEDTATAGTRVWCALECLRKSGATTQALTLDRVHGDGWVALSAGDAVIATWVTTVLGEPDPVVFAVLVGKEH</sequence>
<keyword evidence="9" id="KW-1185">Reference proteome</keyword>
<dbReference type="InterPro" id="IPR020841">
    <property type="entry name" value="PKS_Beta-ketoAc_synthase_dom"/>
</dbReference>
<dbReference type="CDD" id="cd00833">
    <property type="entry name" value="PKS"/>
    <property type="match status" value="1"/>
</dbReference>
<evidence type="ECO:0000259" key="6">
    <source>
        <dbReference type="PROSITE" id="PS52004"/>
    </source>
</evidence>
<evidence type="ECO:0000256" key="2">
    <source>
        <dbReference type="ARBA" id="ARBA00022553"/>
    </source>
</evidence>
<dbReference type="Pfam" id="PF21089">
    <property type="entry name" value="PKS_DH_N"/>
    <property type="match status" value="1"/>
</dbReference>
<dbReference type="InterPro" id="IPR009081">
    <property type="entry name" value="PP-bd_ACP"/>
</dbReference>
<organism evidence="8 9">
    <name type="scientific">Actinokineospora diospyrosa</name>
    <dbReference type="NCBI Taxonomy" id="103728"/>
    <lineage>
        <taxon>Bacteria</taxon>
        <taxon>Bacillati</taxon>
        <taxon>Actinomycetota</taxon>
        <taxon>Actinomycetes</taxon>
        <taxon>Pseudonocardiales</taxon>
        <taxon>Pseudonocardiaceae</taxon>
        <taxon>Actinokineospora</taxon>
    </lineage>
</organism>
<dbReference type="InterPro" id="IPR001227">
    <property type="entry name" value="Ac_transferase_dom_sf"/>
</dbReference>
<dbReference type="Pfam" id="PF14765">
    <property type="entry name" value="PS-DH"/>
    <property type="match status" value="1"/>
</dbReference>
<feature type="domain" description="Ketosynthase family 3 (KS3)" evidence="6">
    <location>
        <begin position="14"/>
        <end position="474"/>
    </location>
</feature>
<comment type="caution">
    <text evidence="8">The sequence shown here is derived from an EMBL/GenBank/DDBJ whole genome shotgun (WGS) entry which is preliminary data.</text>
</comment>
<dbReference type="Pfam" id="PF02801">
    <property type="entry name" value="Ketoacyl-synt_C"/>
    <property type="match status" value="1"/>
</dbReference>
<dbReference type="InterPro" id="IPR014043">
    <property type="entry name" value="Acyl_transferase_dom"/>
</dbReference>
<evidence type="ECO:0000259" key="5">
    <source>
        <dbReference type="PROSITE" id="PS50075"/>
    </source>
</evidence>
<evidence type="ECO:0000313" key="9">
    <source>
        <dbReference type="Proteomes" id="UP001205185"/>
    </source>
</evidence>
<dbReference type="EMBL" id="JAMTCO010000008">
    <property type="protein sequence ID" value="MCP2270992.1"/>
    <property type="molecule type" value="Genomic_DNA"/>
</dbReference>
<keyword evidence="1" id="KW-0596">Phosphopantetheine</keyword>
<dbReference type="InterPro" id="IPR013968">
    <property type="entry name" value="PKS_KR"/>
</dbReference>
<dbReference type="SUPFAM" id="SSF54637">
    <property type="entry name" value="Thioesterase/thiol ester dehydrase-isomerase"/>
    <property type="match status" value="1"/>
</dbReference>
<dbReference type="SMART" id="SM00827">
    <property type="entry name" value="PKS_AT"/>
    <property type="match status" value="1"/>
</dbReference>
<dbReference type="Proteomes" id="UP001205185">
    <property type="component" value="Unassembled WGS sequence"/>
</dbReference>
<dbReference type="CDD" id="cd08953">
    <property type="entry name" value="KR_2_SDR_x"/>
    <property type="match status" value="1"/>
</dbReference>
<dbReference type="Gene3D" id="1.10.1200.10">
    <property type="entry name" value="ACP-like"/>
    <property type="match status" value="1"/>
</dbReference>